<dbReference type="Pfam" id="PF05685">
    <property type="entry name" value="Uma2"/>
    <property type="match status" value="1"/>
</dbReference>
<name>A0A397JIK1_9GLOM</name>
<evidence type="ECO:0000313" key="4">
    <source>
        <dbReference type="Proteomes" id="UP000266861"/>
    </source>
</evidence>
<dbReference type="InterPro" id="IPR011335">
    <property type="entry name" value="Restrct_endonuc-II-like"/>
</dbReference>
<proteinExistence type="predicted"/>
<evidence type="ECO:0000256" key="1">
    <source>
        <dbReference type="SAM" id="MobiDB-lite"/>
    </source>
</evidence>
<dbReference type="InterPro" id="IPR012296">
    <property type="entry name" value="Nuclease_put_TT1808"/>
</dbReference>
<sequence length="303" mass="34586">MSTYSQDEKELYSEWCSKFDLARHRLLAIDRQEGTQEVKRMGIAIDKEISLNTYLKFCESESEQDVIVKYYLIDGKIEAYDIPDESHSYVQGELIFIMRSWTNQLAVSVERDIIVNPRSVYRGDINVRPRHFQPQQPQQPQPPRAGRHYPNLVVEIGNTESLSHLHGKVMGYFSLQTTIQLYLVIKLYPLRQNNTFALLALLYSRNNPNPTIPIIVKSFGTTPLDVATRNYLQNTINVPVNIITGVGYGAVPCNMVNIPGYQLAIPTNSLFNGARDGVLIGIPRNFYIDLFVLQDVYQNALEI</sequence>
<evidence type="ECO:0000259" key="2">
    <source>
        <dbReference type="Pfam" id="PF05685"/>
    </source>
</evidence>
<dbReference type="Gene3D" id="3.90.1570.10">
    <property type="entry name" value="tt1808, chain A"/>
    <property type="match status" value="1"/>
</dbReference>
<gene>
    <name evidence="3" type="ORF">Glove_25g57</name>
</gene>
<keyword evidence="4" id="KW-1185">Reference proteome</keyword>
<dbReference type="EMBL" id="PQFF01000023">
    <property type="protein sequence ID" value="RHZ88199.1"/>
    <property type="molecule type" value="Genomic_DNA"/>
</dbReference>
<dbReference type="InterPro" id="IPR008538">
    <property type="entry name" value="Uma2"/>
</dbReference>
<reference evidence="3 4" key="1">
    <citation type="submission" date="2018-08" db="EMBL/GenBank/DDBJ databases">
        <title>Genome and evolution of the arbuscular mycorrhizal fungus Diversispora epigaea (formerly Glomus versiforme) and its bacterial endosymbionts.</title>
        <authorList>
            <person name="Sun X."/>
            <person name="Fei Z."/>
            <person name="Harrison M."/>
        </authorList>
    </citation>
    <scope>NUCLEOTIDE SEQUENCE [LARGE SCALE GENOMIC DNA]</scope>
    <source>
        <strain evidence="3 4">IT104</strain>
    </source>
</reference>
<accession>A0A397JIK1</accession>
<protein>
    <recommendedName>
        <fullName evidence="2">Putative restriction endonuclease domain-containing protein</fullName>
    </recommendedName>
</protein>
<comment type="caution">
    <text evidence="3">The sequence shown here is derived from an EMBL/GenBank/DDBJ whole genome shotgun (WGS) entry which is preliminary data.</text>
</comment>
<dbReference type="GO" id="GO:0006302">
    <property type="term" value="P:double-strand break repair"/>
    <property type="evidence" value="ECO:0007669"/>
    <property type="project" value="UniProtKB-ARBA"/>
</dbReference>
<dbReference type="OrthoDB" id="2307807at2759"/>
<dbReference type="SUPFAM" id="SSF52980">
    <property type="entry name" value="Restriction endonuclease-like"/>
    <property type="match status" value="1"/>
</dbReference>
<feature type="domain" description="Putative restriction endonuclease" evidence="2">
    <location>
        <begin position="54"/>
        <end position="186"/>
    </location>
</feature>
<evidence type="ECO:0000313" key="3">
    <source>
        <dbReference type="EMBL" id="RHZ88199.1"/>
    </source>
</evidence>
<organism evidence="3 4">
    <name type="scientific">Diversispora epigaea</name>
    <dbReference type="NCBI Taxonomy" id="1348612"/>
    <lineage>
        <taxon>Eukaryota</taxon>
        <taxon>Fungi</taxon>
        <taxon>Fungi incertae sedis</taxon>
        <taxon>Mucoromycota</taxon>
        <taxon>Glomeromycotina</taxon>
        <taxon>Glomeromycetes</taxon>
        <taxon>Diversisporales</taxon>
        <taxon>Diversisporaceae</taxon>
        <taxon>Diversispora</taxon>
    </lineage>
</organism>
<dbReference type="Proteomes" id="UP000266861">
    <property type="component" value="Unassembled WGS sequence"/>
</dbReference>
<feature type="region of interest" description="Disordered" evidence="1">
    <location>
        <begin position="126"/>
        <end position="147"/>
    </location>
</feature>
<dbReference type="AlphaFoldDB" id="A0A397JIK1"/>